<keyword evidence="3" id="KW-1185">Reference proteome</keyword>
<organism evidence="2 3">
    <name type="scientific">Dendrobium nobile</name>
    <name type="common">Orchid</name>
    <dbReference type="NCBI Taxonomy" id="94219"/>
    <lineage>
        <taxon>Eukaryota</taxon>
        <taxon>Viridiplantae</taxon>
        <taxon>Streptophyta</taxon>
        <taxon>Embryophyta</taxon>
        <taxon>Tracheophyta</taxon>
        <taxon>Spermatophyta</taxon>
        <taxon>Magnoliopsida</taxon>
        <taxon>Liliopsida</taxon>
        <taxon>Asparagales</taxon>
        <taxon>Orchidaceae</taxon>
        <taxon>Epidendroideae</taxon>
        <taxon>Malaxideae</taxon>
        <taxon>Dendrobiinae</taxon>
        <taxon>Dendrobium</taxon>
    </lineage>
</organism>
<reference evidence="2" key="1">
    <citation type="journal article" date="2022" name="Front. Genet.">
        <title>Chromosome-Scale Assembly of the Dendrobium nobile Genome Provides Insights Into the Molecular Mechanism of the Biosynthesis of the Medicinal Active Ingredient of Dendrobium.</title>
        <authorList>
            <person name="Xu Q."/>
            <person name="Niu S.-C."/>
            <person name="Li K.-L."/>
            <person name="Zheng P.-J."/>
            <person name="Zhang X.-J."/>
            <person name="Jia Y."/>
            <person name="Liu Y."/>
            <person name="Niu Y.-X."/>
            <person name="Yu L.-H."/>
            <person name="Chen D.-F."/>
            <person name="Zhang G.-Q."/>
        </authorList>
    </citation>
    <scope>NUCLEOTIDE SEQUENCE</scope>
    <source>
        <tissue evidence="2">Leaf</tissue>
    </source>
</reference>
<feature type="compositionally biased region" description="Basic residues" evidence="1">
    <location>
        <begin position="81"/>
        <end position="91"/>
    </location>
</feature>
<proteinExistence type="predicted"/>
<name>A0A8T3B6B8_DENNO</name>
<dbReference type="AlphaFoldDB" id="A0A8T3B6B8"/>
<dbReference type="EMBL" id="JAGYWB010000011">
    <property type="protein sequence ID" value="KAI0505060.1"/>
    <property type="molecule type" value="Genomic_DNA"/>
</dbReference>
<evidence type="ECO:0000313" key="3">
    <source>
        <dbReference type="Proteomes" id="UP000829196"/>
    </source>
</evidence>
<evidence type="ECO:0000256" key="1">
    <source>
        <dbReference type="SAM" id="MobiDB-lite"/>
    </source>
</evidence>
<evidence type="ECO:0000313" key="2">
    <source>
        <dbReference type="EMBL" id="KAI0505060.1"/>
    </source>
</evidence>
<sequence length="216" mass="24356">MRGVIAISEFSYFSKKFPNFLEFFGIFSEFFGPKKVKKMHFFDKWDPLKSVQPTDHAKRRDSAAIRGRGMQIAAGRARPAAGHRRRQQQPRHCRAVRLTRGSQARVRSGLRVRFSPTRGGSRAAWVRPRRGRGCGLGTAAGARCHNARARQHFHAAGGAVAAGRPVRPVCRTDHSEAQFRLEKSKFEVFGVPGHVFRRSGLNFDTFRAFQGSYTQD</sequence>
<comment type="caution">
    <text evidence="2">The sequence shown here is derived from an EMBL/GenBank/DDBJ whole genome shotgun (WGS) entry which is preliminary data.</text>
</comment>
<protein>
    <submittedName>
        <fullName evidence="2">Uncharacterized protein</fullName>
    </submittedName>
</protein>
<gene>
    <name evidence="2" type="ORF">KFK09_016017</name>
</gene>
<accession>A0A8T3B6B8</accession>
<dbReference type="Proteomes" id="UP000829196">
    <property type="component" value="Unassembled WGS sequence"/>
</dbReference>
<feature type="region of interest" description="Disordered" evidence="1">
    <location>
        <begin position="71"/>
        <end position="91"/>
    </location>
</feature>